<dbReference type="SUPFAM" id="SSF51215">
    <property type="entry name" value="Regulatory protein AraC"/>
    <property type="match status" value="1"/>
</dbReference>
<name>A0AA96LA42_9BACL</name>
<dbReference type="SUPFAM" id="SSF46689">
    <property type="entry name" value="Homeodomain-like"/>
    <property type="match status" value="2"/>
</dbReference>
<keyword evidence="3" id="KW-0804">Transcription</keyword>
<dbReference type="Proteomes" id="UP001305702">
    <property type="component" value="Chromosome"/>
</dbReference>
<dbReference type="GO" id="GO:0043565">
    <property type="term" value="F:sequence-specific DNA binding"/>
    <property type="evidence" value="ECO:0007669"/>
    <property type="project" value="InterPro"/>
</dbReference>
<dbReference type="InterPro" id="IPR014710">
    <property type="entry name" value="RmlC-like_jellyroll"/>
</dbReference>
<dbReference type="InterPro" id="IPR037923">
    <property type="entry name" value="HTH-like"/>
</dbReference>
<keyword evidence="2" id="KW-0238">DNA-binding</keyword>
<evidence type="ECO:0000259" key="5">
    <source>
        <dbReference type="PROSITE" id="PS01124"/>
    </source>
</evidence>
<sequence>MEEAMLRYQEMTDSLCVEYIKRHGRYSMAANHFHPTYEVYYLLKGERIYFIRDSSYAVQPGDLVFLPRDALHKTIHSGIPSHERMVIYFDERFLYEAGGQDAQLLLSPFRHRQPVLRLPEEQKKEAEKLVLRLLEEIGRREPGYDLSVRNIVTDLLLLSGRFLLRNEPPETAYATPMHKKISEVIRYLNSHYAEPVTLAKLSETFFVSPYYLSRSFKEVSGFALTDYLNLTRIKEAQRLLRSTRLPVTEIAARVGFESFSHFGKMFKKLSRMSARTYRKQASAQPGTDPYLQGGDDLDKMDTGTLL</sequence>
<reference evidence="6 7" key="1">
    <citation type="submission" date="2022-02" db="EMBL/GenBank/DDBJ databases">
        <title>Paenibacillus sp. MBLB1776 Whole Genome Shotgun Sequencing.</title>
        <authorList>
            <person name="Hwang C.Y."/>
            <person name="Cho E.-S."/>
            <person name="Seo M.-J."/>
        </authorList>
    </citation>
    <scope>NUCLEOTIDE SEQUENCE [LARGE SCALE GENOMIC DNA]</scope>
    <source>
        <strain evidence="6 7">MBLB1776</strain>
    </source>
</reference>
<proteinExistence type="predicted"/>
<dbReference type="GO" id="GO:0003700">
    <property type="term" value="F:DNA-binding transcription factor activity"/>
    <property type="evidence" value="ECO:0007669"/>
    <property type="project" value="InterPro"/>
</dbReference>
<dbReference type="PANTHER" id="PTHR43280:SF2">
    <property type="entry name" value="HTH-TYPE TRANSCRIPTIONAL REGULATOR EXSA"/>
    <property type="match status" value="1"/>
</dbReference>
<dbReference type="PANTHER" id="PTHR43280">
    <property type="entry name" value="ARAC-FAMILY TRANSCRIPTIONAL REGULATOR"/>
    <property type="match status" value="1"/>
</dbReference>
<dbReference type="PROSITE" id="PS00041">
    <property type="entry name" value="HTH_ARAC_FAMILY_1"/>
    <property type="match status" value="1"/>
</dbReference>
<evidence type="ECO:0000256" key="2">
    <source>
        <dbReference type="ARBA" id="ARBA00023125"/>
    </source>
</evidence>
<dbReference type="Gene3D" id="1.10.10.60">
    <property type="entry name" value="Homeodomain-like"/>
    <property type="match status" value="2"/>
</dbReference>
<dbReference type="SMART" id="SM00342">
    <property type="entry name" value="HTH_ARAC"/>
    <property type="match status" value="1"/>
</dbReference>
<dbReference type="PROSITE" id="PS01124">
    <property type="entry name" value="HTH_ARAC_FAMILY_2"/>
    <property type="match status" value="1"/>
</dbReference>
<dbReference type="Gene3D" id="2.60.120.10">
    <property type="entry name" value="Jelly Rolls"/>
    <property type="match status" value="1"/>
</dbReference>
<keyword evidence="7" id="KW-1185">Reference proteome</keyword>
<dbReference type="InterPro" id="IPR018060">
    <property type="entry name" value="HTH_AraC"/>
</dbReference>
<dbReference type="Pfam" id="PF12833">
    <property type="entry name" value="HTH_18"/>
    <property type="match status" value="1"/>
</dbReference>
<feature type="domain" description="HTH araC/xylS-type" evidence="5">
    <location>
        <begin position="182"/>
        <end position="280"/>
    </location>
</feature>
<dbReference type="Pfam" id="PF02311">
    <property type="entry name" value="AraC_binding"/>
    <property type="match status" value="1"/>
</dbReference>
<evidence type="ECO:0000256" key="3">
    <source>
        <dbReference type="ARBA" id="ARBA00023163"/>
    </source>
</evidence>
<dbReference type="RefSeq" id="WP_315603267.1">
    <property type="nucleotide sequence ID" value="NZ_CP130318.1"/>
</dbReference>
<evidence type="ECO:0000313" key="6">
    <source>
        <dbReference type="EMBL" id="WNQ09495.1"/>
    </source>
</evidence>
<dbReference type="AlphaFoldDB" id="A0AA96LA42"/>
<evidence type="ECO:0000256" key="4">
    <source>
        <dbReference type="SAM" id="MobiDB-lite"/>
    </source>
</evidence>
<dbReference type="EMBL" id="CP130318">
    <property type="protein sequence ID" value="WNQ09495.1"/>
    <property type="molecule type" value="Genomic_DNA"/>
</dbReference>
<evidence type="ECO:0000256" key="1">
    <source>
        <dbReference type="ARBA" id="ARBA00023015"/>
    </source>
</evidence>
<evidence type="ECO:0000313" key="7">
    <source>
        <dbReference type="Proteomes" id="UP001305702"/>
    </source>
</evidence>
<accession>A0AA96LA42</accession>
<keyword evidence="1" id="KW-0805">Transcription regulation</keyword>
<protein>
    <submittedName>
        <fullName evidence="6">AraC family transcriptional regulator</fullName>
    </submittedName>
</protein>
<dbReference type="InterPro" id="IPR018062">
    <property type="entry name" value="HTH_AraC-typ_CS"/>
</dbReference>
<feature type="region of interest" description="Disordered" evidence="4">
    <location>
        <begin position="277"/>
        <end position="297"/>
    </location>
</feature>
<dbReference type="InterPro" id="IPR003313">
    <property type="entry name" value="AraC-bd"/>
</dbReference>
<gene>
    <name evidence="6" type="ORF">MJA45_17885</name>
</gene>
<organism evidence="6 7">
    <name type="scientific">Paenibacillus aurantius</name>
    <dbReference type="NCBI Taxonomy" id="2918900"/>
    <lineage>
        <taxon>Bacteria</taxon>
        <taxon>Bacillati</taxon>
        <taxon>Bacillota</taxon>
        <taxon>Bacilli</taxon>
        <taxon>Bacillales</taxon>
        <taxon>Paenibacillaceae</taxon>
        <taxon>Paenibacillus</taxon>
    </lineage>
</organism>
<dbReference type="InterPro" id="IPR009057">
    <property type="entry name" value="Homeodomain-like_sf"/>
</dbReference>
<dbReference type="KEGG" id="paun:MJA45_17885"/>